<dbReference type="Proteomes" id="UP000789860">
    <property type="component" value="Unassembled WGS sequence"/>
</dbReference>
<dbReference type="EMBL" id="CAJVPM010007836">
    <property type="protein sequence ID" value="CAG8549331.1"/>
    <property type="molecule type" value="Genomic_DNA"/>
</dbReference>
<gene>
    <name evidence="1" type="ORF">SCALOS_LOCUS5121</name>
</gene>
<evidence type="ECO:0000313" key="1">
    <source>
        <dbReference type="EMBL" id="CAG8549331.1"/>
    </source>
</evidence>
<comment type="caution">
    <text evidence="1">The sequence shown here is derived from an EMBL/GenBank/DDBJ whole genome shotgun (WGS) entry which is preliminary data.</text>
</comment>
<protein>
    <submittedName>
        <fullName evidence="1">7134_t:CDS:1</fullName>
    </submittedName>
</protein>
<feature type="non-terminal residue" evidence="1">
    <location>
        <position position="1"/>
    </location>
</feature>
<proteinExistence type="predicted"/>
<accession>A0ACA9LX75</accession>
<keyword evidence="2" id="KW-1185">Reference proteome</keyword>
<name>A0ACA9LX75_9GLOM</name>
<sequence length="79" mass="8997">HLIKLEDTTCQLFLNICYPQSATTVSIDSAIKEVARDYLTIQSTNISCKKAFSEKDDYILVLNSRLPAEIVREQLYVKS</sequence>
<reference evidence="1" key="1">
    <citation type="submission" date="2021-06" db="EMBL/GenBank/DDBJ databases">
        <authorList>
            <person name="Kallberg Y."/>
            <person name="Tangrot J."/>
            <person name="Rosling A."/>
        </authorList>
    </citation>
    <scope>NUCLEOTIDE SEQUENCE</scope>
    <source>
        <strain evidence="1">AU212A</strain>
    </source>
</reference>
<evidence type="ECO:0000313" key="2">
    <source>
        <dbReference type="Proteomes" id="UP000789860"/>
    </source>
</evidence>
<organism evidence="1 2">
    <name type="scientific">Scutellospora calospora</name>
    <dbReference type="NCBI Taxonomy" id="85575"/>
    <lineage>
        <taxon>Eukaryota</taxon>
        <taxon>Fungi</taxon>
        <taxon>Fungi incertae sedis</taxon>
        <taxon>Mucoromycota</taxon>
        <taxon>Glomeromycotina</taxon>
        <taxon>Glomeromycetes</taxon>
        <taxon>Diversisporales</taxon>
        <taxon>Gigasporaceae</taxon>
        <taxon>Scutellospora</taxon>
    </lineage>
</organism>